<dbReference type="AlphaFoldDB" id="A0A0F5ZND3"/>
<protein>
    <submittedName>
        <fullName evidence="1">Uncharacterized protein</fullName>
    </submittedName>
</protein>
<sequence>MVELALELIRLGKRGELVDPVSLAEFCHVGGVNKAFGSVYKVRLKAKALRERSVVAYQLIKWGLVGGGDCRYLGRSDLA</sequence>
<proteinExistence type="predicted"/>
<dbReference type="PATRIC" id="fig|40324.63.peg.4181"/>
<accession>A0A0F5ZND3</accession>
<comment type="caution">
    <text evidence="1">The sequence shown here is derived from an EMBL/GenBank/DDBJ whole genome shotgun (WGS) entry which is preliminary data.</text>
</comment>
<dbReference type="Proteomes" id="UP000243478">
    <property type="component" value="Unassembled WGS sequence"/>
</dbReference>
<evidence type="ECO:0000313" key="2">
    <source>
        <dbReference type="Proteomes" id="UP000243478"/>
    </source>
</evidence>
<reference evidence="1 2" key="1">
    <citation type="submission" date="2015-03" db="EMBL/GenBank/DDBJ databases">
        <title>Draft genome of Stenotrophomonas maltophila isolated from urine specimen.</title>
        <authorList>
            <person name="Murugan N."/>
            <person name="Malathi J."/>
            <person name="Umashankar V."/>
            <person name="Madhavan H."/>
        </authorList>
    </citation>
    <scope>NUCLEOTIDE SEQUENCE [LARGE SCALE GENOMIC DNA]</scope>
    <source>
        <strain evidence="1 2">JMNMN1</strain>
    </source>
</reference>
<gene>
    <name evidence="1" type="ORF">VM57_11330</name>
</gene>
<evidence type="ECO:0000313" key="1">
    <source>
        <dbReference type="EMBL" id="KKD57144.1"/>
    </source>
</evidence>
<organism evidence="1 2">
    <name type="scientific">Stenotrophomonas maltophilia</name>
    <name type="common">Pseudomonas maltophilia</name>
    <name type="synonym">Xanthomonas maltophilia</name>
    <dbReference type="NCBI Taxonomy" id="40324"/>
    <lineage>
        <taxon>Bacteria</taxon>
        <taxon>Pseudomonadati</taxon>
        <taxon>Pseudomonadota</taxon>
        <taxon>Gammaproteobacteria</taxon>
        <taxon>Lysobacterales</taxon>
        <taxon>Lysobacteraceae</taxon>
        <taxon>Stenotrophomonas</taxon>
        <taxon>Stenotrophomonas maltophilia group</taxon>
    </lineage>
</organism>
<dbReference type="EMBL" id="JZRZ01000019">
    <property type="protein sequence ID" value="KKD57144.1"/>
    <property type="molecule type" value="Genomic_DNA"/>
</dbReference>
<name>A0A0F5ZND3_STEMA</name>